<dbReference type="InterPro" id="IPR050172">
    <property type="entry name" value="SsuD_RutA_monooxygenase"/>
</dbReference>
<keyword evidence="1" id="KW-0285">Flavoprotein</keyword>
<dbReference type="PANTHER" id="PTHR42847">
    <property type="entry name" value="ALKANESULFONATE MONOOXYGENASE"/>
    <property type="match status" value="1"/>
</dbReference>
<keyword evidence="4" id="KW-0503">Monooxygenase</keyword>
<dbReference type="InterPro" id="IPR011251">
    <property type="entry name" value="Luciferase-like_dom"/>
</dbReference>
<dbReference type="OrthoDB" id="3206024at2"/>
<dbReference type="NCBIfam" id="TIGR03619">
    <property type="entry name" value="F420_Rv2161c"/>
    <property type="match status" value="1"/>
</dbReference>
<sequence>MTGKFPVDFGFMLPQVFTETAVDLKVVETVAVRAEQAGLHSLWTQAQVVGKADVLEPLTLLSYVAAMTNRIRLGTSVLIVTEHTPVQLAKLVSSLDVISNGRVMVGLGMGAPLLRLQMGGFEMDRPVRRLIETADILKALFSDGPANYQGRIWQLNDVDMNPKPRQRPTPPIWLGGRHPDGLRRAVKHGTGWMGPGGASTADFGSYVQQIRQILAEQGRDPAQFTIAKRIYIAVEGNRAEAERRIKDRFEVYSKNGDKGTEVSVYGTADDVAAGIQEVIDLGAQLVVLNPLYDFVRQQEALFEIINT</sequence>
<feature type="region of interest" description="Disordered" evidence="5">
    <location>
        <begin position="159"/>
        <end position="179"/>
    </location>
</feature>
<evidence type="ECO:0000256" key="1">
    <source>
        <dbReference type="ARBA" id="ARBA00022630"/>
    </source>
</evidence>
<dbReference type="GO" id="GO:0008726">
    <property type="term" value="F:alkanesulfonate monooxygenase activity"/>
    <property type="evidence" value="ECO:0007669"/>
    <property type="project" value="TreeGrafter"/>
</dbReference>
<dbReference type="GO" id="GO:0046306">
    <property type="term" value="P:alkanesulfonate catabolic process"/>
    <property type="evidence" value="ECO:0007669"/>
    <property type="project" value="TreeGrafter"/>
</dbReference>
<dbReference type="RefSeq" id="WP_074310111.1">
    <property type="nucleotide sequence ID" value="NZ_FSQT01000001.1"/>
</dbReference>
<keyword evidence="8" id="KW-1185">Reference proteome</keyword>
<accession>A0A1N5VH15</accession>
<evidence type="ECO:0000259" key="6">
    <source>
        <dbReference type="Pfam" id="PF00296"/>
    </source>
</evidence>
<keyword evidence="2" id="KW-0288">FMN</keyword>
<evidence type="ECO:0000256" key="4">
    <source>
        <dbReference type="ARBA" id="ARBA00023033"/>
    </source>
</evidence>
<dbReference type="Gene3D" id="3.20.20.30">
    <property type="entry name" value="Luciferase-like domain"/>
    <property type="match status" value="1"/>
</dbReference>
<dbReference type="Proteomes" id="UP000185124">
    <property type="component" value="Unassembled WGS sequence"/>
</dbReference>
<keyword evidence="3" id="KW-0560">Oxidoreductase</keyword>
<evidence type="ECO:0000313" key="7">
    <source>
        <dbReference type="EMBL" id="SIM72452.1"/>
    </source>
</evidence>
<protein>
    <submittedName>
        <fullName evidence="7">Probable F420-dependent oxidoreductase, Rv2161c family</fullName>
    </submittedName>
</protein>
<evidence type="ECO:0000256" key="5">
    <source>
        <dbReference type="SAM" id="MobiDB-lite"/>
    </source>
</evidence>
<evidence type="ECO:0000256" key="2">
    <source>
        <dbReference type="ARBA" id="ARBA00022643"/>
    </source>
</evidence>
<dbReference type="EMBL" id="FSQT01000001">
    <property type="protein sequence ID" value="SIM72452.1"/>
    <property type="molecule type" value="Genomic_DNA"/>
</dbReference>
<evidence type="ECO:0000256" key="3">
    <source>
        <dbReference type="ARBA" id="ARBA00023002"/>
    </source>
</evidence>
<dbReference type="InterPro" id="IPR036661">
    <property type="entry name" value="Luciferase-like_sf"/>
</dbReference>
<dbReference type="PANTHER" id="PTHR42847:SF4">
    <property type="entry name" value="ALKANESULFONATE MONOOXYGENASE-RELATED"/>
    <property type="match status" value="1"/>
</dbReference>
<dbReference type="STRING" id="709881.SAMN04489832_1643"/>
<gene>
    <name evidence="7" type="ORF">SAMN04489832_1643</name>
</gene>
<dbReference type="Pfam" id="PF00296">
    <property type="entry name" value="Bac_luciferase"/>
    <property type="match status" value="1"/>
</dbReference>
<feature type="domain" description="Luciferase-like" evidence="6">
    <location>
        <begin position="13"/>
        <end position="249"/>
    </location>
</feature>
<reference evidence="8" key="1">
    <citation type="submission" date="2016-12" db="EMBL/GenBank/DDBJ databases">
        <authorList>
            <person name="Varghese N."/>
            <person name="Submissions S."/>
        </authorList>
    </citation>
    <scope>NUCLEOTIDE SEQUENCE [LARGE SCALE GENOMIC DNA]</scope>
    <source>
        <strain evidence="8">DSM 45599</strain>
    </source>
</reference>
<proteinExistence type="predicted"/>
<dbReference type="AlphaFoldDB" id="A0A1N5VH15"/>
<dbReference type="InterPro" id="IPR019921">
    <property type="entry name" value="Lucif-like_OxRdtase_Rv2161c"/>
</dbReference>
<evidence type="ECO:0000313" key="8">
    <source>
        <dbReference type="Proteomes" id="UP000185124"/>
    </source>
</evidence>
<organism evidence="7 8">
    <name type="scientific">Micromonospora cremea</name>
    <dbReference type="NCBI Taxonomy" id="709881"/>
    <lineage>
        <taxon>Bacteria</taxon>
        <taxon>Bacillati</taxon>
        <taxon>Actinomycetota</taxon>
        <taxon>Actinomycetes</taxon>
        <taxon>Micromonosporales</taxon>
        <taxon>Micromonosporaceae</taxon>
        <taxon>Micromonospora</taxon>
    </lineage>
</organism>
<name>A0A1N5VH15_9ACTN</name>
<dbReference type="SUPFAM" id="SSF51679">
    <property type="entry name" value="Bacterial luciferase-like"/>
    <property type="match status" value="1"/>
</dbReference>